<evidence type="ECO:0000313" key="2">
    <source>
        <dbReference type="Proteomes" id="UP000004324"/>
    </source>
</evidence>
<accession>I8RAH8</accession>
<sequence length="72" mass="8382">MIRKRGAFCKTKQLTAKGAKYYKGREGVFNFPLRALRVRVSGFASSRFNRSFLLNDQYRYFRVGYQFVGDAA</sequence>
<comment type="caution">
    <text evidence="1">The sequence shown here is derived from an EMBL/GenBank/DDBJ whole genome shotgun (WGS) entry which is preliminary data.</text>
</comment>
<gene>
    <name evidence="1" type="ORF">FB4_1592</name>
</gene>
<protein>
    <submittedName>
        <fullName evidence="1">Uncharacterized protein</fullName>
    </submittedName>
</protein>
<dbReference type="EMBL" id="AKVJ01000076">
    <property type="protein sequence ID" value="EIW15903.1"/>
    <property type="molecule type" value="Genomic_DNA"/>
</dbReference>
<proteinExistence type="predicted"/>
<dbReference type="Proteomes" id="UP000004324">
    <property type="component" value="Unassembled WGS sequence"/>
</dbReference>
<name>I8RAH8_9FIRM</name>
<evidence type="ECO:0000313" key="1">
    <source>
        <dbReference type="EMBL" id="EIW15903.1"/>
    </source>
</evidence>
<keyword evidence="2" id="KW-1185">Reference proteome</keyword>
<dbReference type="AlphaFoldDB" id="I8RAH8"/>
<organism evidence="1 2">
    <name type="scientific">Pelosinus fermentans B4</name>
    <dbReference type="NCBI Taxonomy" id="1149862"/>
    <lineage>
        <taxon>Bacteria</taxon>
        <taxon>Bacillati</taxon>
        <taxon>Bacillota</taxon>
        <taxon>Negativicutes</taxon>
        <taxon>Selenomonadales</taxon>
        <taxon>Sporomusaceae</taxon>
        <taxon>Pelosinus</taxon>
    </lineage>
</organism>
<reference evidence="1 2" key="1">
    <citation type="journal article" date="2012" name="J. Bacteriol.">
        <title>Draft Genome Sequences for Two Metal-Reducing Pelosinus fermentans Strains Isolated from a Cr(VI)-Contaminated Site and for Type Strain R7.</title>
        <authorList>
            <person name="Brown S.D."/>
            <person name="Podar M."/>
            <person name="Klingeman D.M."/>
            <person name="Johnson C.M."/>
            <person name="Yang Z.K."/>
            <person name="Utturkar S.M."/>
            <person name="Land M.L."/>
            <person name="Mosher J.J."/>
            <person name="Hurt R.A.Jr."/>
            <person name="Phelps T.J."/>
            <person name="Palumbo A.V."/>
            <person name="Arkin A.P."/>
            <person name="Hazen T.C."/>
            <person name="Elias D.A."/>
        </authorList>
    </citation>
    <scope>NUCLEOTIDE SEQUENCE [LARGE SCALE GENOMIC DNA]</scope>
    <source>
        <strain evidence="1 2">B4</strain>
    </source>
</reference>